<dbReference type="AlphaFoldDB" id="A0A2T5FZQ8"/>
<dbReference type="EMBL" id="NWBU01000005">
    <property type="protein sequence ID" value="PTQ12137.1"/>
    <property type="molecule type" value="Genomic_DNA"/>
</dbReference>
<protein>
    <submittedName>
        <fullName evidence="4">GNAT family N-acetyltransferase</fullName>
    </submittedName>
</protein>
<dbReference type="InterPro" id="IPR016181">
    <property type="entry name" value="Acyl_CoA_acyltransferase"/>
</dbReference>
<keyword evidence="3" id="KW-0012">Acyltransferase</keyword>
<keyword evidence="1" id="KW-1277">Toxin-antitoxin system</keyword>
<keyword evidence="5" id="KW-1185">Reference proteome</keyword>
<keyword evidence="2 4" id="KW-0808">Transferase</keyword>
<name>A0A2T5FZQ8_9SPHN</name>
<sequence length="184" mass="20032">MTGNQAGVKYIIEPLDPSKHDRAAFSCGIEQVDNYFKKTANKLAQAGNVRVHVMTDPDGALIGFYAINAHAIHYSDLPGKFGRDRPGHGHIPAAYISMIGVDSRYQGRGFGGDLLADCLRRLAGAAEAVGMRVILLDILDCGDAKRVERRRKLYADYGFTAFQSNALRMYLPMADVEALIAEGG</sequence>
<gene>
    <name evidence="4" type="ORF">CLG96_06130</name>
</gene>
<dbReference type="Proteomes" id="UP000244162">
    <property type="component" value="Unassembled WGS sequence"/>
</dbReference>
<dbReference type="PANTHER" id="PTHR36449">
    <property type="entry name" value="ACETYLTRANSFERASE-RELATED"/>
    <property type="match status" value="1"/>
</dbReference>
<proteinExistence type="predicted"/>
<comment type="caution">
    <text evidence="4">The sequence shown here is derived from an EMBL/GenBank/DDBJ whole genome shotgun (WGS) entry which is preliminary data.</text>
</comment>
<dbReference type="Gene3D" id="3.40.630.30">
    <property type="match status" value="1"/>
</dbReference>
<evidence type="ECO:0000256" key="2">
    <source>
        <dbReference type="ARBA" id="ARBA00022679"/>
    </source>
</evidence>
<dbReference type="PANTHER" id="PTHR36449:SF1">
    <property type="entry name" value="ACETYLTRANSFERASE"/>
    <property type="match status" value="1"/>
</dbReference>
<dbReference type="CDD" id="cd04301">
    <property type="entry name" value="NAT_SF"/>
    <property type="match status" value="1"/>
</dbReference>
<organism evidence="4 5">
    <name type="scientific">Sphingomonas oleivorans</name>
    <dbReference type="NCBI Taxonomy" id="1735121"/>
    <lineage>
        <taxon>Bacteria</taxon>
        <taxon>Pseudomonadati</taxon>
        <taxon>Pseudomonadota</taxon>
        <taxon>Alphaproteobacteria</taxon>
        <taxon>Sphingomonadales</taxon>
        <taxon>Sphingomonadaceae</taxon>
        <taxon>Sphingomonas</taxon>
    </lineage>
</organism>
<evidence type="ECO:0000313" key="4">
    <source>
        <dbReference type="EMBL" id="PTQ12137.1"/>
    </source>
</evidence>
<dbReference type="SUPFAM" id="SSF55729">
    <property type="entry name" value="Acyl-CoA N-acyltransferases (Nat)"/>
    <property type="match status" value="1"/>
</dbReference>
<evidence type="ECO:0000256" key="3">
    <source>
        <dbReference type="ARBA" id="ARBA00023315"/>
    </source>
</evidence>
<dbReference type="RefSeq" id="WP_107967001.1">
    <property type="nucleotide sequence ID" value="NZ_NWBU01000005.1"/>
</dbReference>
<accession>A0A2T5FZQ8</accession>
<dbReference type="GO" id="GO:0016746">
    <property type="term" value="F:acyltransferase activity"/>
    <property type="evidence" value="ECO:0007669"/>
    <property type="project" value="UniProtKB-KW"/>
</dbReference>
<evidence type="ECO:0000256" key="1">
    <source>
        <dbReference type="ARBA" id="ARBA00022649"/>
    </source>
</evidence>
<dbReference type="OrthoDB" id="9793394at2"/>
<evidence type="ECO:0000313" key="5">
    <source>
        <dbReference type="Proteomes" id="UP000244162"/>
    </source>
</evidence>
<reference evidence="4 5" key="1">
    <citation type="submission" date="2017-09" db="EMBL/GenBank/DDBJ databases">
        <title>Sphingomonas panjinensis sp.nov., isolated from oil-contaminated soil.</title>
        <authorList>
            <person name="Wang L."/>
            <person name="Chen L."/>
        </authorList>
    </citation>
    <scope>NUCLEOTIDE SEQUENCE [LARGE SCALE GENOMIC DNA]</scope>
    <source>
        <strain evidence="4 5">FW-11</strain>
    </source>
</reference>